<proteinExistence type="predicted"/>
<dbReference type="AlphaFoldDB" id="A0A921AX30"/>
<dbReference type="InterPro" id="IPR051608">
    <property type="entry name" value="RQC_Subunit_NEMF"/>
</dbReference>
<evidence type="ECO:0000313" key="4">
    <source>
        <dbReference type="Proteomes" id="UP000698963"/>
    </source>
</evidence>
<name>A0A921AX30_9BACT</name>
<dbReference type="GO" id="GO:0043023">
    <property type="term" value="F:ribosomal large subunit binding"/>
    <property type="evidence" value="ECO:0007669"/>
    <property type="project" value="TreeGrafter"/>
</dbReference>
<evidence type="ECO:0000256" key="1">
    <source>
        <dbReference type="SAM" id="MobiDB-lite"/>
    </source>
</evidence>
<dbReference type="Gene3D" id="2.30.310.10">
    <property type="entry name" value="ibrinogen binding protein from staphylococcus aureus domain"/>
    <property type="match status" value="1"/>
</dbReference>
<accession>A0A921AX30</accession>
<sequence>MDAHLFRRFCDALIPRIMGARMEKIHAPGPHVTVFTLYGGGGREGKRYMVLKADRKSPFIFVAAHRVPVNAEPPAFVMRLRKYLSDRRVTHAVCAWPERKLFLGLAGAPDAWLCLDLREGPSLCFDAPPPFDDPPWPDAALLALPPERWKGHAVLTPALRRTLARLDALDAGALLMDLELGGGDVFLYESDAGRCEVSAWPLPPEQLASMGGTWAEQVFEDPLEALSRAGEILVYQSLAQQARENAARPFSAEAARLKKLLEKLDGEETRLLAMSGKQKDALLLQSQLYRFSPEEKAAVVTLDGPEGPVALSLDRKLTVRENMAALFHQAGRGKRGLEHLARRRAEVRAQKEQAEAAMLRSLASVSGAYPASAQEKSKTDKKPSALPRDLPKQVQAFRSGDGFLILRGRDTKGNALALKLAAPHDYWIHTADGPSAHVIIRRDYAGQEVPERTLHEAGILAALKSWQKDQESADIQYSLAKYIHPMKNAAPGMVRIDRSEGAFRVRLDAGLEERLGKN</sequence>
<gene>
    <name evidence="3" type="ORF">K8W16_08305</name>
</gene>
<feature type="domain" description="NFACT RNA-binding" evidence="2">
    <location>
        <begin position="395"/>
        <end position="479"/>
    </location>
</feature>
<dbReference type="InterPro" id="IPR008532">
    <property type="entry name" value="NFACT_RNA-bd"/>
</dbReference>
<reference evidence="3" key="1">
    <citation type="journal article" date="2021" name="PeerJ">
        <title>Extensive microbial diversity within the chicken gut microbiome revealed by metagenomics and culture.</title>
        <authorList>
            <person name="Gilroy R."/>
            <person name="Ravi A."/>
            <person name="Getino M."/>
            <person name="Pursley I."/>
            <person name="Horton D.L."/>
            <person name="Alikhan N.F."/>
            <person name="Baker D."/>
            <person name="Gharbi K."/>
            <person name="Hall N."/>
            <person name="Watson M."/>
            <person name="Adriaenssens E.M."/>
            <person name="Foster-Nyarko E."/>
            <person name="Jarju S."/>
            <person name="Secka A."/>
            <person name="Antonio M."/>
            <person name="Oren A."/>
            <person name="Chaudhuri R.R."/>
            <person name="La Ragione R."/>
            <person name="Hildebrand F."/>
            <person name="Pallen M.J."/>
        </authorList>
    </citation>
    <scope>NUCLEOTIDE SEQUENCE</scope>
    <source>
        <strain evidence="3">ChiGjej2B2-19336</strain>
    </source>
</reference>
<dbReference type="RefSeq" id="WP_304122677.1">
    <property type="nucleotide sequence ID" value="NZ_DYZA01000167.1"/>
</dbReference>
<dbReference type="EMBL" id="DYZA01000167">
    <property type="protein sequence ID" value="HJD97631.1"/>
    <property type="molecule type" value="Genomic_DNA"/>
</dbReference>
<dbReference type="PANTHER" id="PTHR15239:SF6">
    <property type="entry name" value="RIBOSOME QUALITY CONTROL COMPLEX SUBUNIT NEMF"/>
    <property type="match status" value="1"/>
</dbReference>
<dbReference type="Pfam" id="PF05670">
    <property type="entry name" value="NFACT-R_1"/>
    <property type="match status" value="1"/>
</dbReference>
<dbReference type="GO" id="GO:0072344">
    <property type="term" value="P:rescue of stalled ribosome"/>
    <property type="evidence" value="ECO:0007669"/>
    <property type="project" value="TreeGrafter"/>
</dbReference>
<dbReference type="PANTHER" id="PTHR15239">
    <property type="entry name" value="NUCLEAR EXPORT MEDIATOR FACTOR NEMF"/>
    <property type="match status" value="1"/>
</dbReference>
<evidence type="ECO:0000313" key="3">
    <source>
        <dbReference type="EMBL" id="HJD97631.1"/>
    </source>
</evidence>
<organism evidence="3 4">
    <name type="scientific">Mailhella massiliensis</name>
    <dbReference type="NCBI Taxonomy" id="1903261"/>
    <lineage>
        <taxon>Bacteria</taxon>
        <taxon>Pseudomonadati</taxon>
        <taxon>Thermodesulfobacteriota</taxon>
        <taxon>Desulfovibrionia</taxon>
        <taxon>Desulfovibrionales</taxon>
        <taxon>Desulfovibrionaceae</taxon>
        <taxon>Mailhella</taxon>
    </lineage>
</organism>
<dbReference type="GO" id="GO:0000049">
    <property type="term" value="F:tRNA binding"/>
    <property type="evidence" value="ECO:0007669"/>
    <property type="project" value="TreeGrafter"/>
</dbReference>
<evidence type="ECO:0000259" key="2">
    <source>
        <dbReference type="Pfam" id="PF05670"/>
    </source>
</evidence>
<dbReference type="Proteomes" id="UP000698963">
    <property type="component" value="Unassembled WGS sequence"/>
</dbReference>
<feature type="region of interest" description="Disordered" evidence="1">
    <location>
        <begin position="369"/>
        <end position="391"/>
    </location>
</feature>
<dbReference type="GO" id="GO:1990112">
    <property type="term" value="C:RQC complex"/>
    <property type="evidence" value="ECO:0007669"/>
    <property type="project" value="TreeGrafter"/>
</dbReference>
<comment type="caution">
    <text evidence="3">The sequence shown here is derived from an EMBL/GenBank/DDBJ whole genome shotgun (WGS) entry which is preliminary data.</text>
</comment>
<protein>
    <submittedName>
        <fullName evidence="3">NFACT RNA binding domain-containing protein</fullName>
    </submittedName>
</protein>
<reference evidence="3" key="2">
    <citation type="submission" date="2021-09" db="EMBL/GenBank/DDBJ databases">
        <authorList>
            <person name="Gilroy R."/>
        </authorList>
    </citation>
    <scope>NUCLEOTIDE SEQUENCE</scope>
    <source>
        <strain evidence="3">ChiGjej2B2-19336</strain>
    </source>
</reference>